<gene>
    <name evidence="1" type="ORF">EXIGLDRAFT_606097</name>
</gene>
<proteinExistence type="predicted"/>
<reference evidence="1 2" key="1">
    <citation type="journal article" date="2016" name="Mol. Biol. Evol.">
        <title>Comparative Genomics of Early-Diverging Mushroom-Forming Fungi Provides Insights into the Origins of Lignocellulose Decay Capabilities.</title>
        <authorList>
            <person name="Nagy L.G."/>
            <person name="Riley R."/>
            <person name="Tritt A."/>
            <person name="Adam C."/>
            <person name="Daum C."/>
            <person name="Floudas D."/>
            <person name="Sun H."/>
            <person name="Yadav J.S."/>
            <person name="Pangilinan J."/>
            <person name="Larsson K.H."/>
            <person name="Matsuura K."/>
            <person name="Barry K."/>
            <person name="Labutti K."/>
            <person name="Kuo R."/>
            <person name="Ohm R.A."/>
            <person name="Bhattacharya S.S."/>
            <person name="Shirouzu T."/>
            <person name="Yoshinaga Y."/>
            <person name="Martin F.M."/>
            <person name="Grigoriev I.V."/>
            <person name="Hibbett D.S."/>
        </authorList>
    </citation>
    <scope>NUCLEOTIDE SEQUENCE [LARGE SCALE GENOMIC DNA]</scope>
    <source>
        <strain evidence="1 2">HHB12029</strain>
    </source>
</reference>
<evidence type="ECO:0000313" key="2">
    <source>
        <dbReference type="Proteomes" id="UP000077266"/>
    </source>
</evidence>
<dbReference type="AlphaFoldDB" id="A0A165ME68"/>
<name>A0A165ME68_EXIGL</name>
<protein>
    <submittedName>
        <fullName evidence="1">Uncharacterized protein</fullName>
    </submittedName>
</protein>
<dbReference type="Proteomes" id="UP000077266">
    <property type="component" value="Unassembled WGS sequence"/>
</dbReference>
<sequence>MGDRTLCANDPIATLVICENRVFLAVGETVDLQSDGKPVELLSADFLAEPSVNVRFQVLNLCAVDSMDDDWEWNKTRGGTYSTLGRLVEPLDPTVLVREAGKPTFVFKSNDLRALALALYDKLSKADIVQVPKVKRTDHHACFVCEKDTRETTDTLNERFCPACPTSFELDWNNGPRVLEHMATHMLFDRSIDRATEPCGFCLRPQPMCVFFTRKGKGKDSGLQVDLKKSHGCERCVPFQYKSASTCSTHSPCSNVPIVCPRCPSGSPAVWKYNFLAHLQRAHPTANVDDYKSLYSISGSETAGLRTLWDSRYVARRASRTSGPAPLKISEEHRALLVVPYVALYFMHHRAELTIIQKGRCGWHSTSI</sequence>
<evidence type="ECO:0000313" key="1">
    <source>
        <dbReference type="EMBL" id="KZV99140.1"/>
    </source>
</evidence>
<accession>A0A165ME68</accession>
<keyword evidence="2" id="KW-1185">Reference proteome</keyword>
<organism evidence="1 2">
    <name type="scientific">Exidia glandulosa HHB12029</name>
    <dbReference type="NCBI Taxonomy" id="1314781"/>
    <lineage>
        <taxon>Eukaryota</taxon>
        <taxon>Fungi</taxon>
        <taxon>Dikarya</taxon>
        <taxon>Basidiomycota</taxon>
        <taxon>Agaricomycotina</taxon>
        <taxon>Agaricomycetes</taxon>
        <taxon>Auriculariales</taxon>
        <taxon>Exidiaceae</taxon>
        <taxon>Exidia</taxon>
    </lineage>
</organism>
<dbReference type="EMBL" id="KV425912">
    <property type="protein sequence ID" value="KZV99140.1"/>
    <property type="molecule type" value="Genomic_DNA"/>
</dbReference>
<dbReference type="OrthoDB" id="3241874at2759"/>
<dbReference type="InParanoid" id="A0A165ME68"/>